<proteinExistence type="predicted"/>
<feature type="transmembrane region" description="Helical" evidence="1">
    <location>
        <begin position="570"/>
        <end position="591"/>
    </location>
</feature>
<reference evidence="2 3" key="1">
    <citation type="submission" date="2023-09" db="EMBL/GenBank/DDBJ databases">
        <title>Demequina sp. a novel bacteria isolated from Capsicum annuum.</title>
        <authorList>
            <person name="Humaira Z."/>
            <person name="Lee J."/>
            <person name="Cho D."/>
        </authorList>
    </citation>
    <scope>NUCLEOTIDE SEQUENCE [LARGE SCALE GENOMIC DNA]</scope>
    <source>
        <strain evidence="2 3">OYTSA14</strain>
    </source>
</reference>
<evidence type="ECO:0008006" key="4">
    <source>
        <dbReference type="Google" id="ProtNLM"/>
    </source>
</evidence>
<dbReference type="Proteomes" id="UP001304125">
    <property type="component" value="Chromosome"/>
</dbReference>
<feature type="transmembrane region" description="Helical" evidence="1">
    <location>
        <begin position="259"/>
        <end position="278"/>
    </location>
</feature>
<feature type="transmembrane region" description="Helical" evidence="1">
    <location>
        <begin position="622"/>
        <end position="644"/>
    </location>
</feature>
<feature type="transmembrane region" description="Helical" evidence="1">
    <location>
        <begin position="172"/>
        <end position="190"/>
    </location>
</feature>
<evidence type="ECO:0000256" key="1">
    <source>
        <dbReference type="SAM" id="Phobius"/>
    </source>
</evidence>
<keyword evidence="3" id="KW-1185">Reference proteome</keyword>
<keyword evidence="1" id="KW-0472">Membrane</keyword>
<name>A0AA96F518_9MICO</name>
<dbReference type="RefSeq" id="WP_313497685.1">
    <property type="nucleotide sequence ID" value="NZ_CP134879.1"/>
</dbReference>
<protein>
    <recommendedName>
        <fullName evidence="4">FtsX-like permease family protein</fullName>
    </recommendedName>
</protein>
<keyword evidence="1" id="KW-0812">Transmembrane</keyword>
<evidence type="ECO:0000313" key="2">
    <source>
        <dbReference type="EMBL" id="WNM24186.1"/>
    </source>
</evidence>
<evidence type="ECO:0000313" key="3">
    <source>
        <dbReference type="Proteomes" id="UP001304125"/>
    </source>
</evidence>
<feature type="transmembrane region" description="Helical" evidence="1">
    <location>
        <begin position="343"/>
        <end position="360"/>
    </location>
</feature>
<sequence length="693" mass="71080">MSISQMPFENRLLLRIDVDPLDGELPLPPGLDRWPAPGEVLLSPAAMDLLDEDPAFRAYVPGTAVGTVGEAGLRGPDELVAYRGVRSDDQPRGGLAATDASNGAMDLDTAPPSAGQIAALTLLMAGLVGLPVVAFLVVAARLSAAARRSRWTVLRFLGAPEKLVRRINGVENVVLAAVGWVAALAVYPVVNTWSAGSHVLGTTWFAKDTALTPALAGISGIVVLTLAVLAGARTSLPVGATRAAARQHEGAPRRASWRLLPLATGIVSLGGQVLAGVAREPGSMPVKLDLVMSGAILVTAVGLIIALPELVRWTGVFVARRSTNLAARIGGARAAFEPRASSGLVIGLALLVMAVGVTIGQTRDARAVSEPAADYVPVSVSVSELPDGARAQLRKSVAAPVLVLVAGDGATGSTATIAVATCGSVEEMLRTITSAQRLDCEPGETLTPGGRIDAATAAVLDSSAFAALDLASLATGALPDEVASFLVEGGVSALITVDPQPVLDSVRYGPTTETDGSTLYSEDALMVLTVPRAEVTATLASIYRVAPYSQPSAVGLDPASGQNIAMIDGFIQLGLILATAMTALALATALADRSVGRLRPDHELLIMGMPLAMIRRAHRWEVASTLVSGTAVALVAGIFGGLAWQYAGGLVRTPDWSATAMLVAASTGAAALLTCTSSVGVPREIDSELLRTP</sequence>
<feature type="transmembrane region" description="Helical" evidence="1">
    <location>
        <begin position="117"/>
        <end position="140"/>
    </location>
</feature>
<feature type="transmembrane region" description="Helical" evidence="1">
    <location>
        <begin position="290"/>
        <end position="311"/>
    </location>
</feature>
<dbReference type="AlphaFoldDB" id="A0AA96F518"/>
<feature type="transmembrane region" description="Helical" evidence="1">
    <location>
        <begin position="210"/>
        <end position="232"/>
    </location>
</feature>
<gene>
    <name evidence="2" type="ORF">RN606_12595</name>
</gene>
<organism evidence="2 3">
    <name type="scientific">Demequina capsici</name>
    <dbReference type="NCBI Taxonomy" id="3075620"/>
    <lineage>
        <taxon>Bacteria</taxon>
        <taxon>Bacillati</taxon>
        <taxon>Actinomycetota</taxon>
        <taxon>Actinomycetes</taxon>
        <taxon>Micrococcales</taxon>
        <taxon>Demequinaceae</taxon>
        <taxon>Demequina</taxon>
    </lineage>
</organism>
<keyword evidence="1" id="KW-1133">Transmembrane helix</keyword>
<feature type="transmembrane region" description="Helical" evidence="1">
    <location>
        <begin position="656"/>
        <end position="681"/>
    </location>
</feature>
<accession>A0AA96F518</accession>
<dbReference type="EMBL" id="CP134879">
    <property type="protein sequence ID" value="WNM24186.1"/>
    <property type="molecule type" value="Genomic_DNA"/>
</dbReference>